<dbReference type="PROSITE" id="PS00058">
    <property type="entry name" value="DNA_MISMATCH_REPAIR_1"/>
    <property type="match status" value="1"/>
</dbReference>
<dbReference type="Gene3D" id="3.30.565.10">
    <property type="entry name" value="Histidine kinase-like ATPase, C-terminal domain"/>
    <property type="match status" value="1"/>
</dbReference>
<dbReference type="InterPro" id="IPR020568">
    <property type="entry name" value="Ribosomal_Su5_D2-typ_SF"/>
</dbReference>
<name>I7K503_9CLOT</name>
<evidence type="ECO:0000259" key="6">
    <source>
        <dbReference type="SMART" id="SM01340"/>
    </source>
</evidence>
<sequence length="609" mass="69076">MSKIRILDDDLITKIAAGEVVERPASVVKELIENSIDAGASIIEVEIENGGISLIKITDNGHGIEKDDVEIAFLRHTTSKIKNEDDLYNIRTLGFRGEALASICAVSKVEMITKTKDDLTGTKIYIEGGEIIDKIECGAPDGTTIIVKDLFYNTPARLKFLKTPSREAMIVSEIVQSLALSKENISFKYKNNGKIVFATKGDGNLLNAILSLYGRQVKDNLLKIDYEENDIKIEGYIGNNALGKNNRNYQTLFINGRLIKNKTINAAIENVYRSYSTSDKFPFYVVKIIMNPQLIDVNVHPTKAEVKFQNDQEIYRLVYKALQNAFATTASVPKVIIDLNIEKNFSPEIKSEEITFSFNKQDKQSLEKSDSDVFNSYKPNVKEDKQEYINENINKEKSIEEVKNFEDEEIIDNKTSTLFPKLVPIGQIHLTYIIAEAENEFYIIDQHAAHERILYEKYLDEYQRTAIHSQTLLTPKIIDLKTSDKEFLLENIENFAKIGFVIEDFGGNSISLRSVPVIYGNPNYIDVFNEILNEIVQSSGGFLNSINKIIYTMACKGAIKAGDKLTLSEMNKLIDDLRRCKNPYSCPHGRPTLIRMSYDDLEKKFRRIL</sequence>
<dbReference type="RefSeq" id="WP_008907914.1">
    <property type="nucleotide sequence ID" value="NZ_CAKP01000022.1"/>
</dbReference>
<dbReference type="GO" id="GO:0005524">
    <property type="term" value="F:ATP binding"/>
    <property type="evidence" value="ECO:0007669"/>
    <property type="project" value="InterPro"/>
</dbReference>
<dbReference type="InterPro" id="IPR036890">
    <property type="entry name" value="HATPase_C_sf"/>
</dbReference>
<dbReference type="PANTHER" id="PTHR10073:SF12">
    <property type="entry name" value="DNA MISMATCH REPAIR PROTEIN MLH1"/>
    <property type="match status" value="1"/>
</dbReference>
<dbReference type="InterPro" id="IPR042120">
    <property type="entry name" value="MutL_C_dimsub"/>
</dbReference>
<dbReference type="InterPro" id="IPR014790">
    <property type="entry name" value="MutL_C"/>
</dbReference>
<dbReference type="SUPFAM" id="SSF54211">
    <property type="entry name" value="Ribosomal protein S5 domain 2-like"/>
    <property type="match status" value="1"/>
</dbReference>
<evidence type="ECO:0000313" key="7">
    <source>
        <dbReference type="EMBL" id="CCJ32634.1"/>
    </source>
</evidence>
<proteinExistence type="inferred from homology"/>
<dbReference type="eggNOG" id="COG0323">
    <property type="taxonomic scope" value="Bacteria"/>
</dbReference>
<comment type="function">
    <text evidence="4">This protein is involved in the repair of mismatches in DNA. It is required for dam-dependent methyl-directed DNA mismatch repair. May act as a 'molecular matchmaker', a protein that promotes the formation of a stable complex between two or more DNA-binding proteins in an ATP-dependent manner without itself being part of a final effector complex.</text>
</comment>
<evidence type="ECO:0000259" key="5">
    <source>
        <dbReference type="SMART" id="SM00853"/>
    </source>
</evidence>
<dbReference type="InterPro" id="IPR013507">
    <property type="entry name" value="DNA_mismatch_S5_2-like"/>
</dbReference>
<dbReference type="CDD" id="cd16926">
    <property type="entry name" value="HATPase_MutL-MLH-PMS-like"/>
    <property type="match status" value="1"/>
</dbReference>
<dbReference type="GO" id="GO:0006298">
    <property type="term" value="P:mismatch repair"/>
    <property type="evidence" value="ECO:0007669"/>
    <property type="project" value="UniProtKB-UniRule"/>
</dbReference>
<dbReference type="HAMAP" id="MF_00149">
    <property type="entry name" value="DNA_mis_repair"/>
    <property type="match status" value="1"/>
</dbReference>
<feature type="domain" description="DNA mismatch repair protein S5" evidence="6">
    <location>
        <begin position="209"/>
        <end position="327"/>
    </location>
</feature>
<keyword evidence="2 4" id="KW-0227">DNA damage</keyword>
<organism evidence="7 8">
    <name type="scientific">Caloramator australicus RC3</name>
    <dbReference type="NCBI Taxonomy" id="857293"/>
    <lineage>
        <taxon>Bacteria</taxon>
        <taxon>Bacillati</taxon>
        <taxon>Bacillota</taxon>
        <taxon>Clostridia</taxon>
        <taxon>Eubacteriales</taxon>
        <taxon>Clostridiaceae</taxon>
        <taxon>Caloramator</taxon>
    </lineage>
</organism>
<dbReference type="Pfam" id="PF08676">
    <property type="entry name" value="MutL_C"/>
    <property type="match status" value="1"/>
</dbReference>
<dbReference type="Pfam" id="PF13589">
    <property type="entry name" value="HATPase_c_3"/>
    <property type="match status" value="1"/>
</dbReference>
<dbReference type="GO" id="GO:0030983">
    <property type="term" value="F:mismatched DNA binding"/>
    <property type="evidence" value="ECO:0007669"/>
    <property type="project" value="InterPro"/>
</dbReference>
<reference evidence="7 8" key="1">
    <citation type="journal article" date="2011" name="J. Bacteriol.">
        <title>Draft genome sequence of Caloramator australicus strain RC3T, a thermoanaerobe from the Great Artesian Basin of Australia.</title>
        <authorList>
            <person name="Ogg C.D."/>
            <person name="Patel B.K.C."/>
        </authorList>
    </citation>
    <scope>NUCLEOTIDE SEQUENCE [LARGE SCALE GENOMIC DNA]</scope>
    <source>
        <strain evidence="7 8">RC3</strain>
    </source>
</reference>
<dbReference type="InterPro" id="IPR038973">
    <property type="entry name" value="MutL/Mlh/Pms-like"/>
</dbReference>
<feature type="domain" description="MutL C-terminal dimerisation" evidence="5">
    <location>
        <begin position="424"/>
        <end position="565"/>
    </location>
</feature>
<dbReference type="EMBL" id="CAKP01000022">
    <property type="protein sequence ID" value="CCJ32634.1"/>
    <property type="molecule type" value="Genomic_DNA"/>
</dbReference>
<dbReference type="InterPro" id="IPR042121">
    <property type="entry name" value="MutL_C_regsub"/>
</dbReference>
<dbReference type="InterPro" id="IPR020667">
    <property type="entry name" value="DNA_mismatch_repair_MutL"/>
</dbReference>
<dbReference type="InterPro" id="IPR002099">
    <property type="entry name" value="MutL/Mlh/PMS"/>
</dbReference>
<gene>
    <name evidence="4" type="primary">mutL</name>
    <name evidence="7" type="ORF">CAAU_0550</name>
</gene>
<dbReference type="PANTHER" id="PTHR10073">
    <property type="entry name" value="DNA MISMATCH REPAIR PROTEIN MLH, PMS, MUTL"/>
    <property type="match status" value="1"/>
</dbReference>
<keyword evidence="8" id="KW-1185">Reference proteome</keyword>
<dbReference type="AlphaFoldDB" id="I7K503"/>
<evidence type="ECO:0000256" key="1">
    <source>
        <dbReference type="ARBA" id="ARBA00006082"/>
    </source>
</evidence>
<dbReference type="FunFam" id="3.30.565.10:FF:000003">
    <property type="entry name" value="DNA mismatch repair endonuclease MutL"/>
    <property type="match status" value="1"/>
</dbReference>
<dbReference type="InterPro" id="IPR014762">
    <property type="entry name" value="DNA_mismatch_repair_CS"/>
</dbReference>
<dbReference type="InterPro" id="IPR014721">
    <property type="entry name" value="Ribsml_uS5_D2-typ_fold_subgr"/>
</dbReference>
<accession>I7K503</accession>
<comment type="similarity">
    <text evidence="1 4">Belongs to the DNA mismatch repair MutL/HexB family.</text>
</comment>
<dbReference type="Gene3D" id="3.30.1540.20">
    <property type="entry name" value="MutL, C-terminal domain, dimerisation subdomain"/>
    <property type="match status" value="1"/>
</dbReference>
<evidence type="ECO:0000256" key="2">
    <source>
        <dbReference type="ARBA" id="ARBA00022763"/>
    </source>
</evidence>
<dbReference type="SMART" id="SM01340">
    <property type="entry name" value="DNA_mis_repair"/>
    <property type="match status" value="1"/>
</dbReference>
<dbReference type="Gene3D" id="3.30.230.10">
    <property type="match status" value="1"/>
</dbReference>
<dbReference type="NCBIfam" id="TIGR00585">
    <property type="entry name" value="mutl"/>
    <property type="match status" value="1"/>
</dbReference>
<dbReference type="Pfam" id="PF01119">
    <property type="entry name" value="DNA_mis_repair"/>
    <property type="match status" value="1"/>
</dbReference>
<comment type="caution">
    <text evidence="7">The sequence shown here is derived from an EMBL/GenBank/DDBJ whole genome shotgun (WGS) entry which is preliminary data.</text>
</comment>
<dbReference type="GO" id="GO:0016887">
    <property type="term" value="F:ATP hydrolysis activity"/>
    <property type="evidence" value="ECO:0007669"/>
    <property type="project" value="InterPro"/>
</dbReference>
<dbReference type="OrthoDB" id="9763467at2"/>
<evidence type="ECO:0000256" key="3">
    <source>
        <dbReference type="ARBA" id="ARBA00023204"/>
    </source>
</evidence>
<dbReference type="SUPFAM" id="SSF55874">
    <property type="entry name" value="ATPase domain of HSP90 chaperone/DNA topoisomerase II/histidine kinase"/>
    <property type="match status" value="1"/>
</dbReference>
<dbReference type="Proteomes" id="UP000007652">
    <property type="component" value="Unassembled WGS sequence"/>
</dbReference>
<dbReference type="GO" id="GO:0032300">
    <property type="term" value="C:mismatch repair complex"/>
    <property type="evidence" value="ECO:0007669"/>
    <property type="project" value="InterPro"/>
</dbReference>
<dbReference type="SMART" id="SM00853">
    <property type="entry name" value="MutL_C"/>
    <property type="match status" value="1"/>
</dbReference>
<dbReference type="InterPro" id="IPR037198">
    <property type="entry name" value="MutL_C_sf"/>
</dbReference>
<protein>
    <recommendedName>
        <fullName evidence="4">DNA mismatch repair protein MutL</fullName>
    </recommendedName>
</protein>
<keyword evidence="3 4" id="KW-0234">DNA repair</keyword>
<dbReference type="SUPFAM" id="SSF118116">
    <property type="entry name" value="DNA mismatch repair protein MutL"/>
    <property type="match status" value="1"/>
</dbReference>
<dbReference type="GO" id="GO:0140664">
    <property type="term" value="F:ATP-dependent DNA damage sensor activity"/>
    <property type="evidence" value="ECO:0007669"/>
    <property type="project" value="InterPro"/>
</dbReference>
<dbReference type="Gene3D" id="3.30.1370.100">
    <property type="entry name" value="MutL, C-terminal domain, regulatory subdomain"/>
    <property type="match status" value="1"/>
</dbReference>
<dbReference type="CDD" id="cd00782">
    <property type="entry name" value="MutL_Trans"/>
    <property type="match status" value="1"/>
</dbReference>
<dbReference type="STRING" id="857293.CAAU_0550"/>
<evidence type="ECO:0000313" key="8">
    <source>
        <dbReference type="Proteomes" id="UP000007652"/>
    </source>
</evidence>
<evidence type="ECO:0000256" key="4">
    <source>
        <dbReference type="HAMAP-Rule" id="MF_00149"/>
    </source>
</evidence>